<name>A0A7C9ND94_9BACT</name>
<gene>
    <name evidence="1" type="ORF">D1639_08830</name>
</gene>
<dbReference type="PANTHER" id="PTHR10443:SF12">
    <property type="entry name" value="DIPEPTIDASE"/>
    <property type="match status" value="1"/>
</dbReference>
<evidence type="ECO:0000313" key="1">
    <source>
        <dbReference type="EMBL" id="NBI35128.1"/>
    </source>
</evidence>
<dbReference type="InterPro" id="IPR008257">
    <property type="entry name" value="Pept_M19"/>
</dbReference>
<dbReference type="AlphaFoldDB" id="A0A7C9ND94"/>
<dbReference type="PROSITE" id="PS51365">
    <property type="entry name" value="RENAL_DIPEPTIDASE_2"/>
    <property type="match status" value="1"/>
</dbReference>
<dbReference type="Pfam" id="PF01244">
    <property type="entry name" value="Peptidase_M19"/>
    <property type="match status" value="1"/>
</dbReference>
<dbReference type="InterPro" id="IPR032466">
    <property type="entry name" value="Metal_Hydrolase"/>
</dbReference>
<accession>A0A7C9ND94</accession>
<proteinExistence type="predicted"/>
<dbReference type="Gene3D" id="3.20.20.140">
    <property type="entry name" value="Metal-dependent hydrolases"/>
    <property type="match status" value="1"/>
</dbReference>
<organism evidence="1">
    <name type="scientific">Muribaculaceae bacterium Z82</name>
    <dbReference type="NCBI Taxonomy" id="2304548"/>
    <lineage>
        <taxon>Bacteria</taxon>
        <taxon>Pseudomonadati</taxon>
        <taxon>Bacteroidota</taxon>
        <taxon>Bacteroidia</taxon>
        <taxon>Bacteroidales</taxon>
        <taxon>Muribaculaceae</taxon>
    </lineage>
</organism>
<dbReference type="SUPFAM" id="SSF51556">
    <property type="entry name" value="Metallo-dependent hydrolases"/>
    <property type="match status" value="1"/>
</dbReference>
<reference evidence="1" key="1">
    <citation type="submission" date="2018-08" db="EMBL/GenBank/DDBJ databases">
        <title>Murine metabolic-syndrome-specific gut microbial biobank.</title>
        <authorList>
            <person name="Liu C."/>
        </authorList>
    </citation>
    <scope>NUCLEOTIDE SEQUENCE [LARGE SCALE GENOMIC DNA]</scope>
    <source>
        <strain evidence="1">Z82</strain>
    </source>
</reference>
<protein>
    <submittedName>
        <fullName evidence="1">Peptidase M19</fullName>
    </submittedName>
</protein>
<dbReference type="PANTHER" id="PTHR10443">
    <property type="entry name" value="MICROSOMAL DIPEPTIDASE"/>
    <property type="match status" value="1"/>
</dbReference>
<dbReference type="GO" id="GO:0070573">
    <property type="term" value="F:metallodipeptidase activity"/>
    <property type="evidence" value="ECO:0007669"/>
    <property type="project" value="InterPro"/>
</dbReference>
<sequence length="379" mass="41067">MVSVFDLHCDTLDRLEFYGDFSVPGGFAAHDASVAPADMAGLARNVADISLEGMEGREPAIGAPSGLVVGRGSSEAAALRPDAFGRRLRWCQCFAVFVPDQLRGSEAWALFNRVNGRFRRELEQNAERIEQVRPRPGAVLRNDGPADCGFSSRVEAVWAQGKSAAVLTVEGASFLEDDGTALARLDALEQAGAAMVTLTWNGANALGSGNDTPGGLTPFGRRMVAELEARRIAVDVSHLNEQGFSDLCTCATRPFAASHSNARAVCDHPRNLADWQLREIGRCGGVVGLNYFQDFLADTPDQAMPDQVLRHVEHMLELAGEHAVALGSDYDGCDVPDWLRPCFKVSGLYDLLERAYGSTLAERIFFRNALDFFDRASAL</sequence>
<dbReference type="GO" id="GO:0006508">
    <property type="term" value="P:proteolysis"/>
    <property type="evidence" value="ECO:0007669"/>
    <property type="project" value="InterPro"/>
</dbReference>
<dbReference type="EMBL" id="QWKH01000077">
    <property type="protein sequence ID" value="NBI35128.1"/>
    <property type="molecule type" value="Genomic_DNA"/>
</dbReference>
<comment type="caution">
    <text evidence="1">The sequence shown here is derived from an EMBL/GenBank/DDBJ whole genome shotgun (WGS) entry which is preliminary data.</text>
</comment>